<feature type="transmembrane region" description="Helical" evidence="1">
    <location>
        <begin position="183"/>
        <end position="201"/>
    </location>
</feature>
<gene>
    <name evidence="2" type="ORF">EZV76_12790</name>
</gene>
<proteinExistence type="predicted"/>
<evidence type="ECO:0000256" key="1">
    <source>
        <dbReference type="SAM" id="Phobius"/>
    </source>
</evidence>
<name>A0A4S8RIU9_9FLAO</name>
<keyword evidence="3" id="KW-1185">Reference proteome</keyword>
<feature type="transmembrane region" description="Helical" evidence="1">
    <location>
        <begin position="159"/>
        <end position="177"/>
    </location>
</feature>
<dbReference type="Proteomes" id="UP000310406">
    <property type="component" value="Unassembled WGS sequence"/>
</dbReference>
<keyword evidence="1" id="KW-1133">Transmembrane helix</keyword>
<keyword evidence="1" id="KW-0472">Membrane</keyword>
<dbReference type="RefSeq" id="WP_136566956.1">
    <property type="nucleotide sequence ID" value="NZ_SNTZ01000007.1"/>
</dbReference>
<feature type="transmembrane region" description="Helical" evidence="1">
    <location>
        <begin position="47"/>
        <end position="68"/>
    </location>
</feature>
<feature type="transmembrane region" description="Helical" evidence="1">
    <location>
        <begin position="7"/>
        <end position="27"/>
    </location>
</feature>
<sequence>MVTLRKIGLLSIPLTFVLAGVGMIWLLRVENASGLFFDKLISNRSDWLGAHVILLLSTVFLLPAAISIRLTLQHRIVGKIATGLVVVIALTSVLLAGQYAIDFVMPLLADAGGEAIQVHGMLYNTPLIDTLFYKLPNMVFLALFLLTCSLFWKKNMPNKITIVLLINWLLVLIGNLIDPLFQRIAIAFLAFSFVPFVYFIWKHDRQVVG</sequence>
<keyword evidence="1" id="KW-0812">Transmembrane</keyword>
<protein>
    <submittedName>
        <fullName evidence="2">Uncharacterized protein</fullName>
    </submittedName>
</protein>
<dbReference type="EMBL" id="SNTZ01000007">
    <property type="protein sequence ID" value="THV58338.1"/>
    <property type="molecule type" value="Genomic_DNA"/>
</dbReference>
<dbReference type="OrthoDB" id="9824480at2"/>
<reference evidence="2 3" key="1">
    <citation type="submission" date="2019-03" db="EMBL/GenBank/DDBJ databases">
        <title>Muricauda SCR12 sp.nov, a marine bacterium isolated from Pacific Ocean:the Okinawa trough.</title>
        <authorList>
            <person name="Liu L."/>
        </authorList>
    </citation>
    <scope>NUCLEOTIDE SEQUENCE [LARGE SCALE GENOMIC DNA]</scope>
    <source>
        <strain evidence="2 3">SCR12</strain>
    </source>
</reference>
<evidence type="ECO:0000313" key="3">
    <source>
        <dbReference type="Proteomes" id="UP000310406"/>
    </source>
</evidence>
<feature type="transmembrane region" description="Helical" evidence="1">
    <location>
        <begin position="80"/>
        <end position="101"/>
    </location>
</feature>
<dbReference type="AlphaFoldDB" id="A0A4S8RIU9"/>
<accession>A0A4S8RIU9</accession>
<comment type="caution">
    <text evidence="2">The sequence shown here is derived from an EMBL/GenBank/DDBJ whole genome shotgun (WGS) entry which is preliminary data.</text>
</comment>
<organism evidence="2 3">
    <name type="scientific">Flagellimonas alvinocaridis</name>
    <dbReference type="NCBI Taxonomy" id="2530200"/>
    <lineage>
        <taxon>Bacteria</taxon>
        <taxon>Pseudomonadati</taxon>
        <taxon>Bacteroidota</taxon>
        <taxon>Flavobacteriia</taxon>
        <taxon>Flavobacteriales</taxon>
        <taxon>Flavobacteriaceae</taxon>
        <taxon>Flagellimonas</taxon>
    </lineage>
</organism>
<feature type="transmembrane region" description="Helical" evidence="1">
    <location>
        <begin position="131"/>
        <end position="152"/>
    </location>
</feature>
<evidence type="ECO:0000313" key="2">
    <source>
        <dbReference type="EMBL" id="THV58338.1"/>
    </source>
</evidence>